<dbReference type="AlphaFoldDB" id="A0A176YGQ8"/>
<comment type="caution">
    <text evidence="1">The sequence shown here is derived from an EMBL/GenBank/DDBJ whole genome shotgun (WGS) entry which is preliminary data.</text>
</comment>
<evidence type="ECO:0000313" key="1">
    <source>
        <dbReference type="EMBL" id="OAF05823.1"/>
    </source>
</evidence>
<protein>
    <submittedName>
        <fullName evidence="1">Uncharacterized protein</fullName>
    </submittedName>
</protein>
<keyword evidence="2" id="KW-1185">Reference proteome</keyword>
<accession>A0A176YGQ8</accession>
<evidence type="ECO:0000313" key="2">
    <source>
        <dbReference type="Proteomes" id="UP000076959"/>
    </source>
</evidence>
<gene>
    <name evidence="1" type="ORF">AYJ54_02755</name>
</gene>
<reference evidence="1 2" key="1">
    <citation type="submission" date="2016-03" db="EMBL/GenBank/DDBJ databases">
        <title>Draft Genome Sequence of the Strain BR 10245 (Bradyrhizobium sp.) isolated from nodules of Centrolobium paraense.</title>
        <authorList>
            <person name="Simoes-Araujo J.L.Sr."/>
            <person name="Barauna A.C."/>
            <person name="Silva K."/>
            <person name="Zilli J.E."/>
        </authorList>
    </citation>
    <scope>NUCLEOTIDE SEQUENCE [LARGE SCALE GENOMIC DNA]</scope>
    <source>
        <strain evidence="1 2">BR 10245</strain>
    </source>
</reference>
<dbReference type="Proteomes" id="UP000076959">
    <property type="component" value="Unassembled WGS sequence"/>
</dbReference>
<organism evidence="1 2">
    <name type="scientific">Bradyrhizobium centrolobii</name>
    <dbReference type="NCBI Taxonomy" id="1505087"/>
    <lineage>
        <taxon>Bacteria</taxon>
        <taxon>Pseudomonadati</taxon>
        <taxon>Pseudomonadota</taxon>
        <taxon>Alphaproteobacteria</taxon>
        <taxon>Hyphomicrobiales</taxon>
        <taxon>Nitrobacteraceae</taxon>
        <taxon>Bradyrhizobium</taxon>
    </lineage>
</organism>
<name>A0A176YGQ8_9BRAD</name>
<proteinExistence type="predicted"/>
<sequence length="88" mass="9265">MSLNAVDRARQREVGALAGAREMSQELSVRRASAWSSSFGRTGNTAQGVAGCEARLESPSISGPRLHQAKEYAALAMSAAQRSIVMSA</sequence>
<dbReference type="EMBL" id="LUUB01000079">
    <property type="protein sequence ID" value="OAF05823.1"/>
    <property type="molecule type" value="Genomic_DNA"/>
</dbReference>